<organism evidence="2">
    <name type="scientific">Cuerna arida</name>
    <dbReference type="NCBI Taxonomy" id="1464854"/>
    <lineage>
        <taxon>Eukaryota</taxon>
        <taxon>Metazoa</taxon>
        <taxon>Ecdysozoa</taxon>
        <taxon>Arthropoda</taxon>
        <taxon>Hexapoda</taxon>
        <taxon>Insecta</taxon>
        <taxon>Pterygota</taxon>
        <taxon>Neoptera</taxon>
        <taxon>Paraneoptera</taxon>
        <taxon>Hemiptera</taxon>
        <taxon>Auchenorrhyncha</taxon>
        <taxon>Membracoidea</taxon>
        <taxon>Cicadellidae</taxon>
        <taxon>Cicadellinae</taxon>
        <taxon>Proconiini</taxon>
        <taxon>Cuerna</taxon>
    </lineage>
</organism>
<dbReference type="AlphaFoldDB" id="A0A1B6FYL7"/>
<dbReference type="EMBL" id="GECZ01014616">
    <property type="protein sequence ID" value="JAS55153.1"/>
    <property type="molecule type" value="Transcribed_RNA"/>
</dbReference>
<name>A0A1B6FYL7_9HEMI</name>
<gene>
    <name evidence="2" type="ORF">g.43772</name>
</gene>
<dbReference type="PANTHER" id="PTHR47272">
    <property type="entry name" value="DDE_TNP_1_7 DOMAIN-CONTAINING PROTEIN"/>
    <property type="match status" value="1"/>
</dbReference>
<evidence type="ECO:0000259" key="1">
    <source>
        <dbReference type="Pfam" id="PF13843"/>
    </source>
</evidence>
<dbReference type="PANTHER" id="PTHR47272:SF2">
    <property type="entry name" value="PIGGYBAC TRANSPOSABLE ELEMENT-DERIVED PROTEIN 3-LIKE"/>
    <property type="match status" value="1"/>
</dbReference>
<sequence length="212" mass="23914">LPTNKVMEKMARGSHESIISKEDGVCVVRWKDNSIVTVGSNCVGVEPITNVKRFSQSEKRFIQIPRPSVVGVYNRSMGGVDRLDQNVAEYRIHIRNRKWYWSILTWLLDVSIQNAWLIGRKSGKSITQLEFRREIVQVYLKRYGVAAKGAGRPAASIAGSSRVSDDIRFDETNHLVQKIIKKRRCAGDGCKNKTSAVRTQCKKCNVGLCLDC</sequence>
<accession>A0A1B6FYL7</accession>
<feature type="non-terminal residue" evidence="2">
    <location>
        <position position="1"/>
    </location>
</feature>
<feature type="non-terminal residue" evidence="2">
    <location>
        <position position="212"/>
    </location>
</feature>
<evidence type="ECO:0000313" key="2">
    <source>
        <dbReference type="EMBL" id="JAS55153.1"/>
    </source>
</evidence>
<feature type="domain" description="PiggyBac transposable element-derived protein" evidence="1">
    <location>
        <begin position="4"/>
        <end position="116"/>
    </location>
</feature>
<proteinExistence type="predicted"/>
<dbReference type="InterPro" id="IPR029526">
    <property type="entry name" value="PGBD"/>
</dbReference>
<protein>
    <recommendedName>
        <fullName evidence="1">PiggyBac transposable element-derived protein domain-containing protein</fullName>
    </recommendedName>
</protein>
<dbReference type="Pfam" id="PF13843">
    <property type="entry name" value="DDE_Tnp_1_7"/>
    <property type="match status" value="1"/>
</dbReference>
<reference evidence="2" key="1">
    <citation type="submission" date="2015-11" db="EMBL/GenBank/DDBJ databases">
        <title>De novo transcriptome assembly of four potential Pierce s Disease insect vectors from Arizona vineyards.</title>
        <authorList>
            <person name="Tassone E.E."/>
        </authorList>
    </citation>
    <scope>NUCLEOTIDE SEQUENCE</scope>
</reference>